<accession>A0A7C8MAT7</accession>
<dbReference type="PANTHER" id="PTHR31845:SF10">
    <property type="entry name" value="ZN(II)2CYS6 TRANSCRIPTION FACTOR (EUROFUNG)"/>
    <property type="match status" value="1"/>
</dbReference>
<evidence type="ECO:0000313" key="8">
    <source>
        <dbReference type="Proteomes" id="UP000481861"/>
    </source>
</evidence>
<dbReference type="PROSITE" id="PS50048">
    <property type="entry name" value="ZN2_CY6_FUNGAL_2"/>
    <property type="match status" value="1"/>
</dbReference>
<dbReference type="Proteomes" id="UP000481861">
    <property type="component" value="Unassembled WGS sequence"/>
</dbReference>
<keyword evidence="3" id="KW-0238">DNA-binding</keyword>
<evidence type="ECO:0000256" key="1">
    <source>
        <dbReference type="ARBA" id="ARBA00004123"/>
    </source>
</evidence>
<protein>
    <recommendedName>
        <fullName evidence="6">Zn(2)-C6 fungal-type domain-containing protein</fullName>
    </recommendedName>
</protein>
<proteinExistence type="predicted"/>
<keyword evidence="5" id="KW-0539">Nucleus</keyword>
<dbReference type="CDD" id="cd00067">
    <property type="entry name" value="GAL4"/>
    <property type="match status" value="1"/>
</dbReference>
<name>A0A7C8MAT7_9PLEO</name>
<dbReference type="PANTHER" id="PTHR31845">
    <property type="entry name" value="FINGER DOMAIN PROTEIN, PUTATIVE-RELATED"/>
    <property type="match status" value="1"/>
</dbReference>
<evidence type="ECO:0000259" key="6">
    <source>
        <dbReference type="PROSITE" id="PS50048"/>
    </source>
</evidence>
<dbReference type="GO" id="GO:0000981">
    <property type="term" value="F:DNA-binding transcription factor activity, RNA polymerase II-specific"/>
    <property type="evidence" value="ECO:0007669"/>
    <property type="project" value="InterPro"/>
</dbReference>
<keyword evidence="2" id="KW-0805">Transcription regulation</keyword>
<feature type="domain" description="Zn(2)-C6 fungal-type" evidence="6">
    <location>
        <begin position="11"/>
        <end position="43"/>
    </location>
</feature>
<dbReference type="GO" id="GO:0008270">
    <property type="term" value="F:zinc ion binding"/>
    <property type="evidence" value="ECO:0007669"/>
    <property type="project" value="InterPro"/>
</dbReference>
<dbReference type="InterPro" id="IPR051089">
    <property type="entry name" value="prtT"/>
</dbReference>
<dbReference type="EMBL" id="JAADJZ010000040">
    <property type="protein sequence ID" value="KAF2864784.1"/>
    <property type="molecule type" value="Genomic_DNA"/>
</dbReference>
<sequence length="531" mass="61979">MPIYSVPRLKACDNCAKAKIKCDPDTSWTKCKRCCIQGLECVLREPVQRKRRKLYPEAESMSVAQVSVIGGTSAFSLQELMRGIEYYHGSLAAYFPFMALSSTQQACSEFVEEKPFLCKVLAMLGCTPNRERRRELAVQCRQHLTTHALQVGTKSLDLLQGLLVMIYWYHYQNELPMQRIVYIHLCMSMVVDLGLSKSPFQRTRLKKPSDTANGYEVDMEGVVNHNLEEKRALLGCFFISSLAMNMDAMRFSEYMEDCTEDLEKSQLPSDQELARMVRLRQLFEEFEAARRSLAQERRRRAAFVLPEVTSPVHFVGFWEERIDEYWRHVPEASKTDFLRSKYDHIRLCLFEICLEESMFDSTLERLVILQKCLTTVKSQLEQYLFSDCFGPPTMLVLPHHYFHESNHAMYVAIQLWLLKCEGWSRQQVQHDLNLVKVIETATQWVERLREFMPYQAIPEFFILMQPVGYAIKKWYDARLQKLEEEESVLSQMDPPGQAENEVEFESFWGQFMNPDDSVWLQSLLDESTSFG</sequence>
<dbReference type="GO" id="GO:0000976">
    <property type="term" value="F:transcription cis-regulatory region binding"/>
    <property type="evidence" value="ECO:0007669"/>
    <property type="project" value="TreeGrafter"/>
</dbReference>
<dbReference type="AlphaFoldDB" id="A0A7C8MAT7"/>
<dbReference type="PROSITE" id="PS00463">
    <property type="entry name" value="ZN2_CY6_FUNGAL_1"/>
    <property type="match status" value="1"/>
</dbReference>
<evidence type="ECO:0000256" key="2">
    <source>
        <dbReference type="ARBA" id="ARBA00023015"/>
    </source>
</evidence>
<dbReference type="OrthoDB" id="5226580at2759"/>
<evidence type="ECO:0000256" key="4">
    <source>
        <dbReference type="ARBA" id="ARBA00023163"/>
    </source>
</evidence>
<dbReference type="Gene3D" id="4.10.240.10">
    <property type="entry name" value="Zn(2)-C6 fungal-type DNA-binding domain"/>
    <property type="match status" value="1"/>
</dbReference>
<keyword evidence="8" id="KW-1185">Reference proteome</keyword>
<dbReference type="InterPro" id="IPR001138">
    <property type="entry name" value="Zn2Cys6_DnaBD"/>
</dbReference>
<comment type="caution">
    <text evidence="7">The sequence shown here is derived from an EMBL/GenBank/DDBJ whole genome shotgun (WGS) entry which is preliminary data.</text>
</comment>
<organism evidence="7 8">
    <name type="scientific">Massariosphaeria phaeospora</name>
    <dbReference type="NCBI Taxonomy" id="100035"/>
    <lineage>
        <taxon>Eukaryota</taxon>
        <taxon>Fungi</taxon>
        <taxon>Dikarya</taxon>
        <taxon>Ascomycota</taxon>
        <taxon>Pezizomycotina</taxon>
        <taxon>Dothideomycetes</taxon>
        <taxon>Pleosporomycetidae</taxon>
        <taxon>Pleosporales</taxon>
        <taxon>Pleosporales incertae sedis</taxon>
        <taxon>Massariosphaeria</taxon>
    </lineage>
</organism>
<dbReference type="SUPFAM" id="SSF57701">
    <property type="entry name" value="Zn2/Cys6 DNA-binding domain"/>
    <property type="match status" value="1"/>
</dbReference>
<gene>
    <name evidence="7" type="ORF">BDV95DRAFT_588471</name>
</gene>
<dbReference type="InterPro" id="IPR036864">
    <property type="entry name" value="Zn2-C6_fun-type_DNA-bd_sf"/>
</dbReference>
<dbReference type="SMART" id="SM00066">
    <property type="entry name" value="GAL4"/>
    <property type="match status" value="1"/>
</dbReference>
<reference evidence="7 8" key="1">
    <citation type="submission" date="2020-01" db="EMBL/GenBank/DDBJ databases">
        <authorList>
            <consortium name="DOE Joint Genome Institute"/>
            <person name="Haridas S."/>
            <person name="Albert R."/>
            <person name="Binder M."/>
            <person name="Bloem J."/>
            <person name="Labutti K."/>
            <person name="Salamov A."/>
            <person name="Andreopoulos B."/>
            <person name="Baker S.E."/>
            <person name="Barry K."/>
            <person name="Bills G."/>
            <person name="Bluhm B.H."/>
            <person name="Cannon C."/>
            <person name="Castanera R."/>
            <person name="Culley D.E."/>
            <person name="Daum C."/>
            <person name="Ezra D."/>
            <person name="Gonzalez J.B."/>
            <person name="Henrissat B."/>
            <person name="Kuo A."/>
            <person name="Liang C."/>
            <person name="Lipzen A."/>
            <person name="Lutzoni F."/>
            <person name="Magnuson J."/>
            <person name="Mondo S."/>
            <person name="Nolan M."/>
            <person name="Ohm R."/>
            <person name="Pangilinan J."/>
            <person name="Park H.-J.H."/>
            <person name="Ramirez L."/>
            <person name="Alfaro M."/>
            <person name="Sun H."/>
            <person name="Tritt A."/>
            <person name="Yoshinaga Y."/>
            <person name="Zwiers L.-H.L."/>
            <person name="Turgeon B.G."/>
            <person name="Goodwin S.B."/>
            <person name="Spatafora J.W."/>
            <person name="Crous P.W."/>
            <person name="Grigoriev I.V."/>
        </authorList>
    </citation>
    <scope>NUCLEOTIDE SEQUENCE [LARGE SCALE GENOMIC DNA]</scope>
    <source>
        <strain evidence="7 8">CBS 611.86</strain>
    </source>
</reference>
<dbReference type="GO" id="GO:0005634">
    <property type="term" value="C:nucleus"/>
    <property type="evidence" value="ECO:0007669"/>
    <property type="project" value="UniProtKB-SubCell"/>
</dbReference>
<evidence type="ECO:0000256" key="3">
    <source>
        <dbReference type="ARBA" id="ARBA00023125"/>
    </source>
</evidence>
<keyword evidence="4" id="KW-0804">Transcription</keyword>
<evidence type="ECO:0000256" key="5">
    <source>
        <dbReference type="ARBA" id="ARBA00023242"/>
    </source>
</evidence>
<evidence type="ECO:0000313" key="7">
    <source>
        <dbReference type="EMBL" id="KAF2864784.1"/>
    </source>
</evidence>
<comment type="subcellular location">
    <subcellularLocation>
        <location evidence="1">Nucleus</location>
    </subcellularLocation>
</comment>